<feature type="domain" description="Leucine-binding protein" evidence="5">
    <location>
        <begin position="36"/>
        <end position="371"/>
    </location>
</feature>
<dbReference type="InterPro" id="IPR051010">
    <property type="entry name" value="BCAA_transport"/>
</dbReference>
<dbReference type="RefSeq" id="WP_188909049.1">
    <property type="nucleotide sequence ID" value="NZ_BMMF01000001.1"/>
</dbReference>
<dbReference type="EMBL" id="BMMF01000001">
    <property type="protein sequence ID" value="GGK20956.1"/>
    <property type="molecule type" value="Genomic_DNA"/>
</dbReference>
<dbReference type="Pfam" id="PF13458">
    <property type="entry name" value="Peripla_BP_6"/>
    <property type="match status" value="1"/>
</dbReference>
<dbReference type="InterPro" id="IPR028081">
    <property type="entry name" value="Leu-bd"/>
</dbReference>
<dbReference type="AlphaFoldDB" id="A0A917V287"/>
<accession>A0A917V287</accession>
<comment type="similarity">
    <text evidence="1">Belongs to the leucine-binding protein family.</text>
</comment>
<dbReference type="Gene3D" id="3.40.50.2300">
    <property type="match status" value="2"/>
</dbReference>
<dbReference type="Proteomes" id="UP000600449">
    <property type="component" value="Unassembled WGS sequence"/>
</dbReference>
<keyword evidence="3" id="KW-0813">Transport</keyword>
<proteinExistence type="inferred from homology"/>
<organism evidence="6 7">
    <name type="scientific">Salinarimonas ramus</name>
    <dbReference type="NCBI Taxonomy" id="690164"/>
    <lineage>
        <taxon>Bacteria</taxon>
        <taxon>Pseudomonadati</taxon>
        <taxon>Pseudomonadota</taxon>
        <taxon>Alphaproteobacteria</taxon>
        <taxon>Hyphomicrobiales</taxon>
        <taxon>Salinarimonadaceae</taxon>
        <taxon>Salinarimonas</taxon>
    </lineage>
</organism>
<gene>
    <name evidence="6" type="ORF">GCM10011322_04510</name>
</gene>
<protein>
    <submittedName>
        <fullName evidence="6">ABC transporter permease</fullName>
    </submittedName>
</protein>
<name>A0A917V287_9HYPH</name>
<evidence type="ECO:0000313" key="6">
    <source>
        <dbReference type="EMBL" id="GGK20956.1"/>
    </source>
</evidence>
<dbReference type="SUPFAM" id="SSF53822">
    <property type="entry name" value="Periplasmic binding protein-like I"/>
    <property type="match status" value="1"/>
</dbReference>
<evidence type="ECO:0000313" key="7">
    <source>
        <dbReference type="Proteomes" id="UP000600449"/>
    </source>
</evidence>
<keyword evidence="2 4" id="KW-0732">Signal</keyword>
<evidence type="ECO:0000256" key="3">
    <source>
        <dbReference type="ARBA" id="ARBA00022970"/>
    </source>
</evidence>
<dbReference type="CDD" id="cd06327">
    <property type="entry name" value="PBP1_SBP-like"/>
    <property type="match status" value="1"/>
</dbReference>
<evidence type="ECO:0000256" key="1">
    <source>
        <dbReference type="ARBA" id="ARBA00010062"/>
    </source>
</evidence>
<feature type="signal peptide" evidence="4">
    <location>
        <begin position="1"/>
        <end position="22"/>
    </location>
</feature>
<evidence type="ECO:0000256" key="4">
    <source>
        <dbReference type="SAM" id="SignalP"/>
    </source>
</evidence>
<feature type="chain" id="PRO_5037392365" evidence="4">
    <location>
        <begin position="23"/>
        <end position="411"/>
    </location>
</feature>
<evidence type="ECO:0000256" key="2">
    <source>
        <dbReference type="ARBA" id="ARBA00022729"/>
    </source>
</evidence>
<dbReference type="PANTHER" id="PTHR30483">
    <property type="entry name" value="LEUCINE-SPECIFIC-BINDING PROTEIN"/>
    <property type="match status" value="1"/>
</dbReference>
<evidence type="ECO:0000259" key="5">
    <source>
        <dbReference type="Pfam" id="PF13458"/>
    </source>
</evidence>
<comment type="caution">
    <text evidence="6">The sequence shown here is derived from an EMBL/GenBank/DDBJ whole genome shotgun (WGS) entry which is preliminary data.</text>
</comment>
<dbReference type="InterPro" id="IPR028082">
    <property type="entry name" value="Peripla_BP_I"/>
</dbReference>
<sequence>MRGLTGRLLASCALVLAGGAVAQAQDAQGRISGDVVRIGVLTDMSGIYSDLAGEGAVEAVRMAAEDFGGTVLGAPIEVIFADHLNQADTAAAKAREWFDVEGVDMINDLSNSGAALAVAAVAKDARRHIIVNGASNIGITNDVCSPYAIHYAYDAYSLAHGTGEAVVEDGGLTWFFLTVDFAFGIGLEEQVTQVVENAGGEVLGSARHPLSASDFSSYMLQAQASGAEIIGIASTGGDAVNAINAAAEFGLTENQTLAALLLWLNDVHSIGLDAAQGLLLTNAWYWNMDEEARAFAERYYERVGSMPNMSQAANYSSTMHYLRAIEQAGTDDPDAVSEAMRSMPINDFFAENGYVREDGRMMHDMYLWRVKSPEESEGAWDYLEPVSTIAAEDAFRPLDQSTCYLVTGAAD</sequence>
<keyword evidence="7" id="KW-1185">Reference proteome</keyword>
<reference evidence="6 7" key="1">
    <citation type="journal article" date="2014" name="Int. J. Syst. Evol. Microbiol.">
        <title>Complete genome sequence of Corynebacterium casei LMG S-19264T (=DSM 44701T), isolated from a smear-ripened cheese.</title>
        <authorList>
            <consortium name="US DOE Joint Genome Institute (JGI-PGF)"/>
            <person name="Walter F."/>
            <person name="Albersmeier A."/>
            <person name="Kalinowski J."/>
            <person name="Ruckert C."/>
        </authorList>
    </citation>
    <scope>NUCLEOTIDE SEQUENCE [LARGE SCALE GENOMIC DNA]</scope>
    <source>
        <strain evidence="6 7">CGMCC 1.9161</strain>
    </source>
</reference>
<dbReference type="GO" id="GO:0006865">
    <property type="term" value="P:amino acid transport"/>
    <property type="evidence" value="ECO:0007669"/>
    <property type="project" value="UniProtKB-KW"/>
</dbReference>
<dbReference type="PANTHER" id="PTHR30483:SF6">
    <property type="entry name" value="PERIPLASMIC BINDING PROTEIN OF ABC TRANSPORTER FOR NATURAL AMINO ACIDS"/>
    <property type="match status" value="1"/>
</dbReference>
<keyword evidence="3" id="KW-0029">Amino-acid transport</keyword>